<evidence type="ECO:0000313" key="2">
    <source>
        <dbReference type="EMBL" id="KKC39223.1"/>
    </source>
</evidence>
<comment type="caution">
    <text evidence="2">The sequence shown here is derived from an EMBL/GenBank/DDBJ whole genome shotgun (WGS) entry which is preliminary data.</text>
</comment>
<keyword evidence="1" id="KW-0732">Signal</keyword>
<sequence>MKQIALLALCGLALTGSAMAQDERVIDQSKLYVSELDACEAIERRGAEAWMESDFISLSFSGGLQGTEYQCHFVDVKAVSKRSLIFVSAVCELPGEIYPDTLAIAAYDDKTIQVVSSYETAMAAAGKVDPSAHSADGMLFTRCDNLSETYFD</sequence>
<evidence type="ECO:0000256" key="1">
    <source>
        <dbReference type="SAM" id="SignalP"/>
    </source>
</evidence>
<feature type="signal peptide" evidence="1">
    <location>
        <begin position="1"/>
        <end position="20"/>
    </location>
</feature>
<keyword evidence="3" id="KW-1185">Reference proteome</keyword>
<dbReference type="Proteomes" id="UP000033411">
    <property type="component" value="Unassembled WGS sequence"/>
</dbReference>
<dbReference type="EMBL" id="LANJ01000011">
    <property type="protein sequence ID" value="KKC39223.1"/>
    <property type="molecule type" value="Genomic_DNA"/>
</dbReference>
<feature type="chain" id="PRO_5002494494" evidence="1">
    <location>
        <begin position="21"/>
        <end position="152"/>
    </location>
</feature>
<reference evidence="2 3" key="1">
    <citation type="submission" date="2015-03" db="EMBL/GenBank/DDBJ databases">
        <authorList>
            <person name="Lepp D."/>
            <person name="Hassan Y.I."/>
            <person name="Li X.-Z."/>
            <person name="Zhou T."/>
        </authorList>
    </citation>
    <scope>NUCLEOTIDE SEQUENCE [LARGE SCALE GENOMIC DNA]</scope>
    <source>
        <strain evidence="2 3">E84</strain>
    </source>
</reference>
<proteinExistence type="predicted"/>
<accession>A0A0F5QEU5</accession>
<name>A0A0F5QEU5_9HYPH</name>
<organism evidence="2 3">
    <name type="scientific">Devosia epidermidihirudinis</name>
    <dbReference type="NCBI Taxonomy" id="1293439"/>
    <lineage>
        <taxon>Bacteria</taxon>
        <taxon>Pseudomonadati</taxon>
        <taxon>Pseudomonadota</taxon>
        <taxon>Alphaproteobacteria</taxon>
        <taxon>Hyphomicrobiales</taxon>
        <taxon>Devosiaceae</taxon>
        <taxon>Devosia</taxon>
    </lineage>
</organism>
<gene>
    <name evidence="2" type="ORF">WH87_03040</name>
</gene>
<dbReference type="AlphaFoldDB" id="A0A0F5QEU5"/>
<protein>
    <submittedName>
        <fullName evidence="2">Uncharacterized protein</fullName>
    </submittedName>
</protein>
<dbReference type="PATRIC" id="fig|1293439.3.peg.163"/>
<dbReference type="STRING" id="1293439.WH87_03040"/>
<evidence type="ECO:0000313" key="3">
    <source>
        <dbReference type="Proteomes" id="UP000033411"/>
    </source>
</evidence>